<keyword evidence="3" id="KW-1185">Reference proteome</keyword>
<evidence type="ECO:0000313" key="2">
    <source>
        <dbReference type="EMBL" id="MFD1687203.1"/>
    </source>
</evidence>
<evidence type="ECO:0000256" key="1">
    <source>
        <dbReference type="SAM" id="MobiDB-lite"/>
    </source>
</evidence>
<feature type="compositionally biased region" description="Polar residues" evidence="1">
    <location>
        <begin position="136"/>
        <end position="145"/>
    </location>
</feature>
<dbReference type="Proteomes" id="UP001597092">
    <property type="component" value="Unassembled WGS sequence"/>
</dbReference>
<dbReference type="Pfam" id="PF04367">
    <property type="entry name" value="DUF502"/>
    <property type="match status" value="1"/>
</dbReference>
<comment type="caution">
    <text evidence="2">The sequence shown here is derived from an EMBL/GenBank/DDBJ whole genome shotgun (WGS) entry which is preliminary data.</text>
</comment>
<feature type="region of interest" description="Disordered" evidence="1">
    <location>
        <begin position="122"/>
        <end position="145"/>
    </location>
</feature>
<dbReference type="RefSeq" id="WP_305149302.1">
    <property type="nucleotide sequence ID" value="NZ_JANHAW010000005.1"/>
</dbReference>
<name>A0ABD6DYJ8_9EURY</name>
<dbReference type="InterPro" id="IPR007462">
    <property type="entry name" value="COV1-like"/>
</dbReference>
<evidence type="ECO:0000313" key="3">
    <source>
        <dbReference type="Proteomes" id="UP001597092"/>
    </source>
</evidence>
<reference evidence="2 3" key="1">
    <citation type="journal article" date="2019" name="Int. J. Syst. Evol. Microbiol.">
        <title>The Global Catalogue of Microorganisms (GCM) 10K type strain sequencing project: providing services to taxonomists for standard genome sequencing and annotation.</title>
        <authorList>
            <consortium name="The Broad Institute Genomics Platform"/>
            <consortium name="The Broad Institute Genome Sequencing Center for Infectious Disease"/>
            <person name="Wu L."/>
            <person name="Ma J."/>
        </authorList>
    </citation>
    <scope>NUCLEOTIDE SEQUENCE [LARGE SCALE GENOMIC DNA]</scope>
    <source>
        <strain evidence="2 3">CGMCC 1.10387</strain>
    </source>
</reference>
<dbReference type="EMBL" id="JBHUDP010000008">
    <property type="protein sequence ID" value="MFD1687203.1"/>
    <property type="molecule type" value="Genomic_DNA"/>
</dbReference>
<dbReference type="AlphaFoldDB" id="A0ABD6DYJ8"/>
<protein>
    <submittedName>
        <fullName evidence="2">DUF502 domain-containing protein</fullName>
    </submittedName>
</protein>
<organism evidence="2 3">
    <name type="scientific">Halobellus litoreus</name>
    <dbReference type="NCBI Taxonomy" id="755310"/>
    <lineage>
        <taxon>Archaea</taxon>
        <taxon>Methanobacteriati</taxon>
        <taxon>Methanobacteriota</taxon>
        <taxon>Stenosarchaea group</taxon>
        <taxon>Halobacteria</taxon>
        <taxon>Halobacteriales</taxon>
        <taxon>Haloferacaceae</taxon>
        <taxon>Halobellus</taxon>
    </lineage>
</organism>
<gene>
    <name evidence="2" type="ORF">ACFSAS_16510</name>
</gene>
<proteinExistence type="predicted"/>
<accession>A0ABD6DYJ8</accession>
<sequence>MPEHFGHQNSSNNPGKTAALIDRLIQARICLKKRISTEPIETVIDGTDHLRTPVRVETWPGMYMTGFKTGNRASDGRVVVFIPTAPNITTGFVVELAREDVRELDESTEDALIRIISCGFGEAPQQEAPNEDDRTSNSSSPRATD</sequence>